<dbReference type="GO" id="GO:0005737">
    <property type="term" value="C:cytoplasm"/>
    <property type="evidence" value="ECO:0007669"/>
    <property type="project" value="TreeGrafter"/>
</dbReference>
<dbReference type="EMBL" id="HBHQ01026052">
    <property type="protein sequence ID" value="CAD9825780.1"/>
    <property type="molecule type" value="Transcribed_RNA"/>
</dbReference>
<dbReference type="PANTHER" id="PTHR12828:SF3">
    <property type="entry name" value="PROTEASOME MATURATION PROTEIN"/>
    <property type="match status" value="1"/>
</dbReference>
<evidence type="ECO:0000313" key="4">
    <source>
        <dbReference type="EMBL" id="CAD9825780.1"/>
    </source>
</evidence>
<feature type="region of interest" description="Disordered" evidence="3">
    <location>
        <begin position="1"/>
        <end position="47"/>
    </location>
</feature>
<keyword evidence="1" id="KW-0143">Chaperone</keyword>
<dbReference type="AlphaFoldDB" id="A0A7S2UP71"/>
<proteinExistence type="inferred from homology"/>
<comment type="similarity">
    <text evidence="2">Belongs to the POMP/UMP1 family.</text>
</comment>
<accession>A0A7S2UP71</accession>
<evidence type="ECO:0000256" key="3">
    <source>
        <dbReference type="SAM" id="MobiDB-lite"/>
    </source>
</evidence>
<protein>
    <recommendedName>
        <fullName evidence="5">Proteasome maturation protein</fullName>
    </recommendedName>
</protein>
<organism evidence="4">
    <name type="scientific">Attheya septentrionalis</name>
    <dbReference type="NCBI Taxonomy" id="420275"/>
    <lineage>
        <taxon>Eukaryota</taxon>
        <taxon>Sar</taxon>
        <taxon>Stramenopiles</taxon>
        <taxon>Ochrophyta</taxon>
        <taxon>Bacillariophyta</taxon>
        <taxon>Coscinodiscophyceae</taxon>
        <taxon>Chaetocerotophycidae</taxon>
        <taxon>Chaetocerotales</taxon>
        <taxon>Attheyaceae</taxon>
        <taxon>Attheya</taxon>
    </lineage>
</organism>
<evidence type="ECO:0000256" key="1">
    <source>
        <dbReference type="ARBA" id="ARBA00023186"/>
    </source>
</evidence>
<dbReference type="Pfam" id="PF05348">
    <property type="entry name" value="UMP1"/>
    <property type="match status" value="1"/>
</dbReference>
<name>A0A7S2UP71_9STRA</name>
<dbReference type="GO" id="GO:0005634">
    <property type="term" value="C:nucleus"/>
    <property type="evidence" value="ECO:0007669"/>
    <property type="project" value="TreeGrafter"/>
</dbReference>
<evidence type="ECO:0000256" key="2">
    <source>
        <dbReference type="ARBA" id="ARBA00043974"/>
    </source>
</evidence>
<reference evidence="4" key="1">
    <citation type="submission" date="2021-01" db="EMBL/GenBank/DDBJ databases">
        <authorList>
            <person name="Corre E."/>
            <person name="Pelletier E."/>
            <person name="Niang G."/>
            <person name="Scheremetjew M."/>
            <person name="Finn R."/>
            <person name="Kale V."/>
            <person name="Holt S."/>
            <person name="Cochrane G."/>
            <person name="Meng A."/>
            <person name="Brown T."/>
            <person name="Cohen L."/>
        </authorList>
    </citation>
    <scope>NUCLEOTIDE SEQUENCE</scope>
    <source>
        <strain evidence="4">CCMP2084</strain>
    </source>
</reference>
<dbReference type="PANTHER" id="PTHR12828">
    <property type="entry name" value="PROTEASOME MATURATION PROTEIN UMP1"/>
    <property type="match status" value="1"/>
</dbReference>
<dbReference type="InterPro" id="IPR008012">
    <property type="entry name" value="Ump1"/>
</dbReference>
<gene>
    <name evidence="4" type="ORF">ASEP1449_LOCUS17614</name>
</gene>
<dbReference type="GO" id="GO:0043248">
    <property type="term" value="P:proteasome assembly"/>
    <property type="evidence" value="ECO:0007669"/>
    <property type="project" value="InterPro"/>
</dbReference>
<evidence type="ECO:0008006" key="5">
    <source>
        <dbReference type="Google" id="ProtNLM"/>
    </source>
</evidence>
<sequence length="144" mass="15206">MNGREEEMGIPVMRSPPNLMASGPNGSNLSAAARRSHPVEVVQQQSAGGDDLDLDAVRRLYGSGLAMRLATERQMAAQVGGRLPGLDAAPASNAMLDTLTGNDMRLDFGDYLNLAANRPEARPDGTGPVTDIGPHALMEAKLRL</sequence>